<dbReference type="RefSeq" id="WP_156666796.1">
    <property type="nucleotide sequence ID" value="NZ_CACRUO010000035.1"/>
</dbReference>
<feature type="compositionally biased region" description="Low complexity" evidence="1">
    <location>
        <begin position="67"/>
        <end position="89"/>
    </location>
</feature>
<feature type="compositionally biased region" description="Polar residues" evidence="1">
    <location>
        <begin position="281"/>
        <end position="299"/>
    </location>
</feature>
<keyword evidence="3" id="KW-0732">Signal</keyword>
<feature type="compositionally biased region" description="Polar residues" evidence="1">
    <location>
        <begin position="243"/>
        <end position="274"/>
    </location>
</feature>
<feature type="transmembrane region" description="Helical" evidence="2">
    <location>
        <begin position="456"/>
        <end position="477"/>
    </location>
</feature>
<feature type="region of interest" description="Disordered" evidence="1">
    <location>
        <begin position="412"/>
        <end position="449"/>
    </location>
</feature>
<keyword evidence="2" id="KW-0472">Membrane</keyword>
<gene>
    <name evidence="4" type="ORF">SSLFYP27_01665</name>
</gene>
<keyword evidence="2" id="KW-0812">Transmembrane</keyword>
<feature type="compositionally biased region" description="Low complexity" evidence="1">
    <location>
        <begin position="228"/>
        <end position="242"/>
    </location>
</feature>
<reference evidence="4" key="1">
    <citation type="submission" date="2019-11" db="EMBL/GenBank/DDBJ databases">
        <authorList>
            <person name="Feng L."/>
        </authorList>
    </citation>
    <scope>NUCLEOTIDE SEQUENCE</scope>
    <source>
        <strain evidence="4">SsimulansLFYP27</strain>
    </source>
</reference>
<proteinExistence type="predicted"/>
<feature type="signal peptide" evidence="3">
    <location>
        <begin position="1"/>
        <end position="27"/>
    </location>
</feature>
<dbReference type="AlphaFoldDB" id="A0A6N3CXN9"/>
<evidence type="ECO:0000313" key="4">
    <source>
        <dbReference type="EMBL" id="VYU20655.1"/>
    </source>
</evidence>
<accession>A0A6N3CXN9</accession>
<dbReference type="NCBIfam" id="NF039170">
    <property type="entry name" value="SdrH_fam_CTERM"/>
    <property type="match status" value="1"/>
</dbReference>
<evidence type="ECO:0008006" key="5">
    <source>
        <dbReference type="Google" id="ProtNLM"/>
    </source>
</evidence>
<sequence>MKKKVYKKLTLTIAATGLLLPSTVTHAAEQAQNNQQVPVSKQTETTKTQSDGLNNQSAPEEETLTQSPSDTSNESTSSSVHPNQQSDTTTQKEDQTTTQSNNTSTNEETNTTQEDTSQDTTKPQPNDQPGGSSTGAESSDNPNDSSNNTETQPEPTNPEEPKPEETNPDEKPSSGDNTEKPEDNSENDKGQGGGTIPQRGEGGSHPVEPSPEKPVPDEPTPEEPEPGEPSMPDGPTTPETPEQGPSDNNLPSNNKSGQNSYQPNQQVTPTSSYHPSADYIPNSSNFASATPSLNGGLNEQQASDEVMPFSNLGLIGDRYGHLITGSFRYNPFIVHQVGMISDDTQSTEDDVHAVLQPQNFSNNSNLNNLQQSTGYFKYQYFSPMRAQQYYANLDLQILGLVTSDLGSMPDLKEVKRDKHAEAKQTTKPSEDTKQNADKAKKKQEEKTTDNQKYPRLLNTLLIVFGVAFIWFIVLMIMKRKKQ</sequence>
<protein>
    <recommendedName>
        <fullName evidence="5">Membrane anchored protein</fullName>
    </recommendedName>
</protein>
<evidence type="ECO:0000256" key="1">
    <source>
        <dbReference type="SAM" id="MobiDB-lite"/>
    </source>
</evidence>
<feature type="region of interest" description="Disordered" evidence="1">
    <location>
        <begin position="28"/>
        <end position="299"/>
    </location>
</feature>
<feature type="compositionally biased region" description="Low complexity" evidence="1">
    <location>
        <begin position="96"/>
        <end position="121"/>
    </location>
</feature>
<feature type="compositionally biased region" description="Basic and acidic residues" evidence="1">
    <location>
        <begin position="159"/>
        <end position="189"/>
    </location>
</feature>
<feature type="chain" id="PRO_5026661632" description="Membrane anchored protein" evidence="3">
    <location>
        <begin position="28"/>
        <end position="482"/>
    </location>
</feature>
<dbReference type="EMBL" id="CACRUO010000035">
    <property type="protein sequence ID" value="VYU20655.1"/>
    <property type="molecule type" value="Genomic_DNA"/>
</dbReference>
<feature type="compositionally biased region" description="Polar residues" evidence="1">
    <location>
        <begin position="28"/>
        <end position="58"/>
    </location>
</feature>
<feature type="compositionally biased region" description="Low complexity" evidence="1">
    <location>
        <begin position="138"/>
        <end position="154"/>
    </location>
</feature>
<evidence type="ECO:0000256" key="2">
    <source>
        <dbReference type="SAM" id="Phobius"/>
    </source>
</evidence>
<keyword evidence="2" id="KW-1133">Transmembrane helix</keyword>
<organism evidence="4">
    <name type="scientific">Staphylococcus simulans</name>
    <dbReference type="NCBI Taxonomy" id="1286"/>
    <lineage>
        <taxon>Bacteria</taxon>
        <taxon>Bacillati</taxon>
        <taxon>Bacillota</taxon>
        <taxon>Bacilli</taxon>
        <taxon>Bacillales</taxon>
        <taxon>Staphylococcaceae</taxon>
        <taxon>Staphylococcus</taxon>
    </lineage>
</organism>
<feature type="compositionally biased region" description="Gly residues" evidence="1">
    <location>
        <begin position="190"/>
        <end position="203"/>
    </location>
</feature>
<feature type="compositionally biased region" description="Polar residues" evidence="1">
    <location>
        <begin position="122"/>
        <end position="137"/>
    </location>
</feature>
<name>A0A6N3CXN9_STASI</name>
<evidence type="ECO:0000256" key="3">
    <source>
        <dbReference type="SAM" id="SignalP"/>
    </source>
</evidence>